<keyword evidence="1" id="KW-0732">Signal</keyword>
<dbReference type="InterPro" id="IPR050218">
    <property type="entry name" value="LptD"/>
</dbReference>
<comment type="function">
    <text evidence="1">Involved in the assembly of lipopolysaccharide (LPS) at the surface of the outer membrane.</text>
</comment>
<comment type="similarity">
    <text evidence="1">Belongs to the LptD family.</text>
</comment>
<comment type="caution">
    <text evidence="4">The sequence shown here is derived from an EMBL/GenBank/DDBJ whole genome shotgun (WGS) entry which is preliminary data.</text>
</comment>
<dbReference type="GO" id="GO:0015920">
    <property type="term" value="P:lipopolysaccharide transport"/>
    <property type="evidence" value="ECO:0007669"/>
    <property type="project" value="InterPro"/>
</dbReference>
<keyword evidence="5" id="KW-1185">Reference proteome</keyword>
<gene>
    <name evidence="1" type="primary">lptD</name>
    <name evidence="4" type="ORF">JL811_07640</name>
</gene>
<feature type="signal peptide" evidence="1">
    <location>
        <begin position="1"/>
        <end position="21"/>
    </location>
</feature>
<dbReference type="Proteomes" id="UP000648908">
    <property type="component" value="Unassembled WGS sequence"/>
</dbReference>
<keyword evidence="1" id="KW-0998">Cell outer membrane</keyword>
<dbReference type="GO" id="GO:0043165">
    <property type="term" value="P:Gram-negative-bacterium-type cell outer membrane assembly"/>
    <property type="evidence" value="ECO:0007669"/>
    <property type="project" value="UniProtKB-UniRule"/>
</dbReference>
<proteinExistence type="inferred from homology"/>
<accession>A0A8K0V828</accession>
<evidence type="ECO:0000259" key="3">
    <source>
        <dbReference type="Pfam" id="PF04453"/>
    </source>
</evidence>
<comment type="subunit">
    <text evidence="1">Component of the lipopolysaccharide transport and assembly complex.</text>
</comment>
<keyword evidence="1" id="KW-0472">Membrane</keyword>
<organism evidence="4 5">
    <name type="scientific">Szabonella alba</name>
    <dbReference type="NCBI Taxonomy" id="2804194"/>
    <lineage>
        <taxon>Bacteria</taxon>
        <taxon>Pseudomonadati</taxon>
        <taxon>Pseudomonadota</taxon>
        <taxon>Alphaproteobacteria</taxon>
        <taxon>Rhodobacterales</taxon>
        <taxon>Paracoccaceae</taxon>
        <taxon>Szabonella</taxon>
    </lineage>
</organism>
<reference evidence="4" key="1">
    <citation type="submission" date="2021-01" db="EMBL/GenBank/DDBJ databases">
        <title>Tabrizicola alba sp. nov. a motile alkaliphilic bacterium isolated from a soda lake.</title>
        <authorList>
            <person name="Szuroczki S."/>
            <person name="Abbaszade G."/>
            <person name="Schumann P."/>
            <person name="Toth E."/>
        </authorList>
    </citation>
    <scope>NUCLEOTIDE SEQUENCE</scope>
    <source>
        <strain evidence="4">DMG-N-6</strain>
    </source>
</reference>
<feature type="domain" description="LptD C-terminal" evidence="3">
    <location>
        <begin position="269"/>
        <end position="640"/>
    </location>
</feature>
<dbReference type="Pfam" id="PF04453">
    <property type="entry name" value="LptD"/>
    <property type="match status" value="1"/>
</dbReference>
<feature type="chain" id="PRO_5035495947" description="LPS-assembly protein LptD" evidence="1">
    <location>
        <begin position="22"/>
        <end position="714"/>
    </location>
</feature>
<dbReference type="AlphaFoldDB" id="A0A8K0V828"/>
<dbReference type="InterPro" id="IPR020889">
    <property type="entry name" value="LipoPS_assembly_LptD"/>
</dbReference>
<dbReference type="HAMAP" id="MF_01411">
    <property type="entry name" value="LPS_assembly_LptD"/>
    <property type="match status" value="1"/>
</dbReference>
<dbReference type="EMBL" id="JAESVN010000003">
    <property type="protein sequence ID" value="MBL4917093.1"/>
    <property type="molecule type" value="Genomic_DNA"/>
</dbReference>
<sequence precursor="true">MLRGLLSLALGLWLAALPLQAQDMATLIADRVALDGQNRLIAEGSVEIFHQGRRLRASRILYDRSSDRLLIEGPIVLTEGSGTLVVADQADLAADLTEGVLQSARLVLNRQLQLAASEMQRIGGRYTALGRTVVSSCQICAQNPTPLWEIRAQRVIHDELERQIYFDRAQLRIAGVPVFWIPHLRMPDPTLNRARGFLRPSLITTSELGTGVKIPYFIPIGENRDLTVTPFLATRSAQSLDLRYRQAFRSGQIEIAGSLARDRILPGETRGQITASGVFMLPRDFLLTFRGEAVSDPAYLLDYDISSKDRLDSQIEVMRTRRGEYISARLVHFNSIREGDVNSTLPSVVTDMTWERRFSPRGLGGTAGLRFQTHSHFRSSDSTDDSNGDGISDGRDMGRASVSLDWRRNWVLGGGILASALTEISADFYRTRQDPAFPGSSTRAAGGVALELRWPWMRQGADGAMHVIEPVAQLIWSPKTGRVVPIEDSALVEFDEGNLFSFSRFPGADAVERGPRANVGIGYTRHDPSGWSLGVTVGRVFRTSSSDPDPFGPASGLAGRNSDWLAAFRMSRNDGLALTHRLVFNDDLRMSKAEMRLDLQRQDYGIAASYLWMLPDALEMRDTRVSELVFEGSYRLTPNWLGQFNTRYDFEADRAASAGVLFEFRNECMKIDLSLSRRFTTSNAIRPSTRFGLSVDLLGFGGSALPGPSRSCRG</sequence>
<comment type="caution">
    <text evidence="1">Lacks conserved residue(s) required for the propagation of feature annotation.</text>
</comment>
<dbReference type="PANTHER" id="PTHR30189">
    <property type="entry name" value="LPS-ASSEMBLY PROTEIN"/>
    <property type="match status" value="1"/>
</dbReference>
<evidence type="ECO:0000256" key="1">
    <source>
        <dbReference type="HAMAP-Rule" id="MF_01411"/>
    </source>
</evidence>
<evidence type="ECO:0000313" key="4">
    <source>
        <dbReference type="EMBL" id="MBL4917093.1"/>
    </source>
</evidence>
<dbReference type="GO" id="GO:0009279">
    <property type="term" value="C:cell outer membrane"/>
    <property type="evidence" value="ECO:0007669"/>
    <property type="project" value="UniProtKB-SubCell"/>
</dbReference>
<protein>
    <recommendedName>
        <fullName evidence="1">LPS-assembly protein LptD</fullName>
    </recommendedName>
</protein>
<dbReference type="PANTHER" id="PTHR30189:SF1">
    <property type="entry name" value="LPS-ASSEMBLY PROTEIN LPTD"/>
    <property type="match status" value="1"/>
</dbReference>
<dbReference type="GO" id="GO:1990351">
    <property type="term" value="C:transporter complex"/>
    <property type="evidence" value="ECO:0007669"/>
    <property type="project" value="TreeGrafter"/>
</dbReference>
<evidence type="ECO:0000313" key="5">
    <source>
        <dbReference type="Proteomes" id="UP000648908"/>
    </source>
</evidence>
<evidence type="ECO:0000256" key="2">
    <source>
        <dbReference type="SAM" id="MobiDB-lite"/>
    </source>
</evidence>
<feature type="region of interest" description="Disordered" evidence="2">
    <location>
        <begin position="374"/>
        <end position="394"/>
    </location>
</feature>
<dbReference type="RefSeq" id="WP_202687931.1">
    <property type="nucleotide sequence ID" value="NZ_JAESVN010000003.1"/>
</dbReference>
<dbReference type="InterPro" id="IPR007543">
    <property type="entry name" value="LptD_C"/>
</dbReference>
<name>A0A8K0V828_9RHOB</name>
<comment type="subcellular location">
    <subcellularLocation>
        <location evidence="1">Cell outer membrane</location>
    </subcellularLocation>
</comment>